<name>A0A1B2HE80_9PSEU</name>
<dbReference type="OrthoDB" id="3311584at2"/>
<feature type="region of interest" description="Disordered" evidence="1">
    <location>
        <begin position="184"/>
        <end position="213"/>
    </location>
</feature>
<organism evidence="2 3">
    <name type="scientific">Lentzea guizhouensis</name>
    <dbReference type="NCBI Taxonomy" id="1586287"/>
    <lineage>
        <taxon>Bacteria</taxon>
        <taxon>Bacillati</taxon>
        <taxon>Actinomycetota</taxon>
        <taxon>Actinomycetes</taxon>
        <taxon>Pseudonocardiales</taxon>
        <taxon>Pseudonocardiaceae</taxon>
        <taxon>Lentzea</taxon>
    </lineage>
</organism>
<dbReference type="KEGG" id="led:BBK82_08060"/>
<evidence type="ECO:0000313" key="2">
    <source>
        <dbReference type="EMBL" id="ANZ36030.1"/>
    </source>
</evidence>
<dbReference type="STRING" id="1586287.BBK82_08060"/>
<dbReference type="SUPFAM" id="SSF52540">
    <property type="entry name" value="P-loop containing nucleoside triphosphate hydrolases"/>
    <property type="match status" value="1"/>
</dbReference>
<dbReference type="InterPro" id="IPR027417">
    <property type="entry name" value="P-loop_NTPase"/>
</dbReference>
<dbReference type="Gene3D" id="3.40.50.300">
    <property type="entry name" value="P-loop containing nucleotide triphosphate hydrolases"/>
    <property type="match status" value="1"/>
</dbReference>
<dbReference type="EMBL" id="CP016793">
    <property type="protein sequence ID" value="ANZ36030.1"/>
    <property type="molecule type" value="Genomic_DNA"/>
</dbReference>
<proteinExistence type="predicted"/>
<feature type="compositionally biased region" description="Low complexity" evidence="1">
    <location>
        <begin position="184"/>
        <end position="204"/>
    </location>
</feature>
<protein>
    <recommendedName>
        <fullName evidence="4">Orc1-like AAA ATPase domain-containing protein</fullName>
    </recommendedName>
</protein>
<sequence length="243" mass="25953">MNEAEYINTVSGSVYGQVLQARTVTADTIVLQASERRGRVPRQLPPPGRTWVDRVDELERLDRLLATAGPTRVVVTGLGGVGKTGLAVRWLDAHHERYPDGVLHIDLNGWSGHPPPATPQVLAGWLRALGIAADDLPGEVAELVALYRTVTADKAVAVLVDNAAPPSRCSPWYPPRRAARSWSPAATASPDWPSRASATSTSTAFPPPPAPSSWPACSTKTVNLSARSCCTPWPPAVTGTHWP</sequence>
<evidence type="ECO:0008006" key="4">
    <source>
        <dbReference type="Google" id="ProtNLM"/>
    </source>
</evidence>
<evidence type="ECO:0000313" key="3">
    <source>
        <dbReference type="Proteomes" id="UP000093053"/>
    </source>
</evidence>
<gene>
    <name evidence="2" type="ORF">BBK82_08060</name>
</gene>
<dbReference type="Proteomes" id="UP000093053">
    <property type="component" value="Chromosome"/>
</dbReference>
<dbReference type="AlphaFoldDB" id="A0A1B2HE80"/>
<accession>A0A1B2HE80</accession>
<keyword evidence="3" id="KW-1185">Reference proteome</keyword>
<evidence type="ECO:0000256" key="1">
    <source>
        <dbReference type="SAM" id="MobiDB-lite"/>
    </source>
</evidence>
<reference evidence="2 3" key="1">
    <citation type="submission" date="2016-07" db="EMBL/GenBank/DDBJ databases">
        <title>Complete genome sequence of the Lentzea guizhouensis DHS C013.</title>
        <authorList>
            <person name="Cao C."/>
        </authorList>
    </citation>
    <scope>NUCLEOTIDE SEQUENCE [LARGE SCALE GENOMIC DNA]</scope>
    <source>
        <strain evidence="2 3">DHS C013</strain>
    </source>
</reference>